<accession>A0A137ZMS1</accession>
<dbReference type="CDD" id="cd03441">
    <property type="entry name" value="R_hydratase_like"/>
    <property type="match status" value="1"/>
</dbReference>
<evidence type="ECO:0000256" key="1">
    <source>
        <dbReference type="ARBA" id="ARBA00005254"/>
    </source>
</evidence>
<dbReference type="SUPFAM" id="SSF54637">
    <property type="entry name" value="Thioesterase/thiol ester dehydrase-isomerase"/>
    <property type="match status" value="2"/>
</dbReference>
<name>A0A137ZMS1_9ACTN</name>
<organism evidence="4 5">
    <name type="scientific">Tsukamurella pseudospumae</name>
    <dbReference type="NCBI Taxonomy" id="239498"/>
    <lineage>
        <taxon>Bacteria</taxon>
        <taxon>Bacillati</taxon>
        <taxon>Actinomycetota</taxon>
        <taxon>Actinomycetes</taxon>
        <taxon>Mycobacteriales</taxon>
        <taxon>Tsukamurellaceae</taxon>
        <taxon>Tsukamurella</taxon>
    </lineage>
</organism>
<comment type="caution">
    <text evidence="4">The sequence shown here is derived from an EMBL/GenBank/DDBJ whole genome shotgun (WGS) entry which is preliminary data.</text>
</comment>
<dbReference type="PANTHER" id="PTHR43841">
    <property type="entry name" value="3-HYDROXYACYL-THIOESTER DEHYDRATASE HTDX-RELATED"/>
    <property type="match status" value="1"/>
</dbReference>
<reference evidence="4 5" key="1">
    <citation type="submission" date="2016-02" db="EMBL/GenBank/DDBJ databases">
        <authorList>
            <person name="Teng J.L."/>
            <person name="Tang Y."/>
            <person name="Huang Y."/>
            <person name="Guo F."/>
            <person name="Wei W."/>
            <person name="Chen J.H."/>
            <person name="Wong S.Y."/>
            <person name="Lau S.K."/>
            <person name="Woo P.C."/>
        </authorList>
    </citation>
    <scope>NUCLEOTIDE SEQUENCE [LARGE SCALE GENOMIC DNA]</scope>
    <source>
        <strain evidence="4 5">JCM 13375</strain>
    </source>
</reference>
<evidence type="ECO:0000256" key="2">
    <source>
        <dbReference type="SAM" id="MobiDB-lite"/>
    </source>
</evidence>
<evidence type="ECO:0000259" key="3">
    <source>
        <dbReference type="Pfam" id="PF01575"/>
    </source>
</evidence>
<dbReference type="Pfam" id="PF01575">
    <property type="entry name" value="MaoC_dehydratas"/>
    <property type="match status" value="1"/>
</dbReference>
<dbReference type="EMBL" id="LSRE01000009">
    <property type="protein sequence ID" value="KXO99494.1"/>
    <property type="molecule type" value="Genomic_DNA"/>
</dbReference>
<dbReference type="Proteomes" id="UP000070409">
    <property type="component" value="Unassembled WGS sequence"/>
</dbReference>
<dbReference type="InterPro" id="IPR029069">
    <property type="entry name" value="HotDog_dom_sf"/>
</dbReference>
<evidence type="ECO:0000313" key="4">
    <source>
        <dbReference type="EMBL" id="KXO99494.1"/>
    </source>
</evidence>
<dbReference type="PRINTS" id="PR01483">
    <property type="entry name" value="FASYNTHASE"/>
</dbReference>
<dbReference type="InterPro" id="IPR003965">
    <property type="entry name" value="Fatty_acid_synthase"/>
</dbReference>
<dbReference type="RefSeq" id="WP_068744370.1">
    <property type="nucleotide sequence ID" value="NZ_LSRE01000009.1"/>
</dbReference>
<sequence>MAKNVTVLQAPPSSLSVLTRGLRGILPVVGKQGPLKPETALPDRTVELTVDVDPARVGEYCEVVGLRNTGEVPVMYLYVLSFPLIMDLFLADDFPAAAVGSVHVENTLTRRRRVVPGESLTLRTSVGNLREHRKGMLIDFTTEFTDASGASVASEVSTMLIQQRTSLSGGDGARGSAPKEGRPGAPDALLSVNGSLIRQYAGVSGDRNPIHMSPLGGKAFGFPSSIAHGAWTAAAMLRVVEGHIPDAVVHHVRFGKPVILPARIGLYVSRDEATGGTEIVAKDLKKGFPHVTATVTPL</sequence>
<proteinExistence type="inferred from homology"/>
<comment type="similarity">
    <text evidence="1">Belongs to the enoyl-CoA hydratase/isomerase family.</text>
</comment>
<feature type="domain" description="MaoC-like" evidence="3">
    <location>
        <begin position="193"/>
        <end position="282"/>
    </location>
</feature>
<protein>
    <recommendedName>
        <fullName evidence="3">MaoC-like domain-containing protein</fullName>
    </recommendedName>
</protein>
<evidence type="ECO:0000313" key="5">
    <source>
        <dbReference type="Proteomes" id="UP000070409"/>
    </source>
</evidence>
<gene>
    <name evidence="4" type="ORF">AXK61_16800</name>
</gene>
<keyword evidence="5" id="KW-1185">Reference proteome</keyword>
<dbReference type="InterPro" id="IPR002539">
    <property type="entry name" value="MaoC-like_dom"/>
</dbReference>
<dbReference type="Gene3D" id="3.10.129.10">
    <property type="entry name" value="Hotdog Thioesterase"/>
    <property type="match status" value="1"/>
</dbReference>
<dbReference type="PANTHER" id="PTHR43841:SF3">
    <property type="entry name" value="(3R)-HYDROXYACYL-ACP DEHYDRATASE SUBUNIT HADB"/>
    <property type="match status" value="1"/>
</dbReference>
<feature type="region of interest" description="Disordered" evidence="2">
    <location>
        <begin position="165"/>
        <end position="186"/>
    </location>
</feature>